<evidence type="ECO:0000256" key="1">
    <source>
        <dbReference type="SAM" id="SignalP"/>
    </source>
</evidence>
<dbReference type="FunCoup" id="U4PC24">
    <property type="interactions" value="173"/>
</dbReference>
<dbReference type="CTD" id="24105244"/>
<evidence type="ECO:0000313" key="4">
    <source>
        <dbReference type="WormBase" id="Y77E11A.23"/>
    </source>
</evidence>
<dbReference type="AlphaFoldDB" id="U4PC24"/>
<keyword evidence="5" id="KW-1267">Proteomics identification</keyword>
<evidence type="ECO:0000313" key="2">
    <source>
        <dbReference type="EMBL" id="CDH93295.1"/>
    </source>
</evidence>
<feature type="chain" id="PRO_5004652794" evidence="1">
    <location>
        <begin position="25"/>
        <end position="167"/>
    </location>
</feature>
<dbReference type="Bgee" id="WBGene00235267">
    <property type="expression patterns" value="Expressed in embryo and 4 other cell types or tissues"/>
</dbReference>
<dbReference type="InParanoid" id="U4PC24"/>
<dbReference type="WormBase" id="Y77E11A.23">
    <property type="protein sequence ID" value="CE49113"/>
    <property type="gene ID" value="WBGene00235267"/>
</dbReference>
<organism evidence="2 3">
    <name type="scientific">Caenorhabditis elegans</name>
    <dbReference type="NCBI Taxonomy" id="6239"/>
    <lineage>
        <taxon>Eukaryota</taxon>
        <taxon>Metazoa</taxon>
        <taxon>Ecdysozoa</taxon>
        <taxon>Nematoda</taxon>
        <taxon>Chromadorea</taxon>
        <taxon>Rhabditida</taxon>
        <taxon>Rhabditina</taxon>
        <taxon>Rhabditomorpha</taxon>
        <taxon>Rhabditoidea</taxon>
        <taxon>Rhabditidae</taxon>
        <taxon>Peloderinae</taxon>
        <taxon>Caenorhabditis</taxon>
    </lineage>
</organism>
<keyword evidence="3" id="KW-1185">Reference proteome</keyword>
<dbReference type="PaxDb" id="6239-Y77E11A.23"/>
<dbReference type="Proteomes" id="UP000001940">
    <property type="component" value="Chromosome IV"/>
</dbReference>
<sequence>MHFIWKSAVFLCALLAINFPLTKSSIDLHSHEKVQISINNTSGPRKQVRIRFPEFIISGHIFCNGAPKRWLHPQLSTPKNPDEYFNIVTTDAAGMYFLTTGNHFDLDRSVIITVLHQCEMKHLHPEPCALPYYKTVIPFNSTSSSTTYIRRDLELSKMEAFSSTHCL</sequence>
<dbReference type="AGR" id="WB:WBGene00235267"/>
<keyword evidence="1" id="KW-0732">Signal</keyword>
<name>U4PC24_CAEEL</name>
<dbReference type="HOGENOM" id="CLU_135209_0_0_1"/>
<dbReference type="EMBL" id="BX284604">
    <property type="protein sequence ID" value="CDH93295.1"/>
    <property type="molecule type" value="Genomic_DNA"/>
</dbReference>
<evidence type="ECO:0007829" key="5">
    <source>
        <dbReference type="PeptideAtlas" id="U4PC24"/>
    </source>
</evidence>
<protein>
    <submittedName>
        <fullName evidence="2">TransThyretin-Related family domain</fullName>
    </submittedName>
</protein>
<dbReference type="PeptideAtlas" id="U4PC24"/>
<accession>U4PC24</accession>
<dbReference type="eggNOG" id="KOG0045">
    <property type="taxonomic scope" value="Eukaryota"/>
</dbReference>
<dbReference type="RefSeq" id="NP_001294504.1">
    <property type="nucleotide sequence ID" value="NM_001307575.1"/>
</dbReference>
<proteinExistence type="evidence at protein level"/>
<gene>
    <name evidence="2" type="ORF">CELE_Y77E11A.23</name>
    <name evidence="2 4" type="ORF">Y77E11A.23</name>
</gene>
<evidence type="ECO:0000313" key="3">
    <source>
        <dbReference type="Proteomes" id="UP000001940"/>
    </source>
</evidence>
<feature type="signal peptide" evidence="1">
    <location>
        <begin position="1"/>
        <end position="24"/>
    </location>
</feature>
<dbReference type="GeneID" id="24105244"/>
<dbReference type="KEGG" id="cel:CELE_Y77E11A.23"/>
<reference evidence="2 3" key="1">
    <citation type="journal article" date="1998" name="Science">
        <title>Genome sequence of the nematode C. elegans: a platform for investigating biology.</title>
        <authorList>
            <consortium name="The C. elegans sequencing consortium"/>
            <person name="Sulson J.E."/>
            <person name="Waterston R."/>
        </authorList>
    </citation>
    <scope>NUCLEOTIDE SEQUENCE [LARGE SCALE GENOMIC DNA]</scope>
    <source>
        <strain evidence="2 3">Bristol N2</strain>
    </source>
</reference>